<dbReference type="RefSeq" id="WP_407989382.1">
    <property type="nucleotide sequence ID" value="NZ_AP035881.2"/>
</dbReference>
<dbReference type="EMBL" id="AP035881">
    <property type="protein sequence ID" value="BFP47005.1"/>
    <property type="molecule type" value="Genomic_DNA"/>
</dbReference>
<name>A0AB33K6B7_9ACTN</name>
<proteinExistence type="predicted"/>
<keyword evidence="1" id="KW-0472">Membrane</keyword>
<keyword evidence="1" id="KW-0812">Transmembrane</keyword>
<protein>
    <recommendedName>
        <fullName evidence="3">Integral membrane protein</fullName>
    </recommendedName>
</protein>
<feature type="transmembrane region" description="Helical" evidence="1">
    <location>
        <begin position="87"/>
        <end position="107"/>
    </location>
</feature>
<organism evidence="2">
    <name type="scientific">Kitasatospora sp. CMC57</name>
    <dbReference type="NCBI Taxonomy" id="3231513"/>
    <lineage>
        <taxon>Bacteria</taxon>
        <taxon>Bacillati</taxon>
        <taxon>Actinomycetota</taxon>
        <taxon>Actinomycetes</taxon>
        <taxon>Kitasatosporales</taxon>
        <taxon>Streptomycetaceae</taxon>
        <taxon>Kitasatospora</taxon>
    </lineage>
</organism>
<evidence type="ECO:0000256" key="1">
    <source>
        <dbReference type="SAM" id="Phobius"/>
    </source>
</evidence>
<dbReference type="AlphaFoldDB" id="A0AB33K6B7"/>
<evidence type="ECO:0008006" key="3">
    <source>
        <dbReference type="Google" id="ProtNLM"/>
    </source>
</evidence>
<feature type="transmembrane region" description="Helical" evidence="1">
    <location>
        <begin position="119"/>
        <end position="138"/>
    </location>
</feature>
<evidence type="ECO:0000313" key="2">
    <source>
        <dbReference type="EMBL" id="BFP47005.1"/>
    </source>
</evidence>
<keyword evidence="1" id="KW-1133">Transmembrane helix</keyword>
<gene>
    <name evidence="2" type="ORF">KCMC57_33730</name>
</gene>
<accession>A0AB33K6B7</accession>
<reference evidence="2" key="1">
    <citation type="submission" date="2024-07" db="EMBL/GenBank/DDBJ databases">
        <title>Complete genome sequences of cellulolytic bacteria, Kitasatospora sp. CMC57 and Streptomyces sp. CMC78, isolated from Japanese agricultural soil.</title>
        <authorList>
            <person name="Hashimoto T."/>
            <person name="Ito M."/>
            <person name="Iwamoto M."/>
            <person name="Fukahori D."/>
            <person name="Shoda T."/>
            <person name="Sakoda M."/>
            <person name="Morohoshi T."/>
            <person name="Mitsuboshi M."/>
            <person name="Nishizawa T."/>
        </authorList>
    </citation>
    <scope>NUCLEOTIDE SEQUENCE</scope>
    <source>
        <strain evidence="2">CMC57</strain>
    </source>
</reference>
<sequence length="186" mass="19578">MGSRIRKSRIPRQRGRRSPAAHVIDLGRGTQPLVVVMSHRRPLAGELALATAGALWRGRTDWAPTWAGAALFTATGVLSVAAPAAGLAFAVPALLVPAGWAVVRRWHPRSAVRRRARSLTRHVLASSAALAWTAAAVLVGPANWPLAGLLLAGTTAGQAAWWHHRRSHAITPLPPVAAPASDSVQS</sequence>